<dbReference type="EMBL" id="KQ994741">
    <property type="protein sequence ID" value="KZV47712.1"/>
    <property type="molecule type" value="Genomic_DNA"/>
</dbReference>
<feature type="region of interest" description="Disordered" evidence="1">
    <location>
        <begin position="622"/>
        <end position="642"/>
    </location>
</feature>
<accession>A0A2Z7CKV1</accession>
<reference evidence="2 3" key="1">
    <citation type="journal article" date="2015" name="Proc. Natl. Acad. Sci. U.S.A.">
        <title>The resurrection genome of Boea hygrometrica: A blueprint for survival of dehydration.</title>
        <authorList>
            <person name="Xiao L."/>
            <person name="Yang G."/>
            <person name="Zhang L."/>
            <person name="Yang X."/>
            <person name="Zhao S."/>
            <person name="Ji Z."/>
            <person name="Zhou Q."/>
            <person name="Hu M."/>
            <person name="Wang Y."/>
            <person name="Chen M."/>
            <person name="Xu Y."/>
            <person name="Jin H."/>
            <person name="Xiao X."/>
            <person name="Hu G."/>
            <person name="Bao F."/>
            <person name="Hu Y."/>
            <person name="Wan P."/>
            <person name="Li L."/>
            <person name="Deng X."/>
            <person name="Kuang T."/>
            <person name="Xiang C."/>
            <person name="Zhu J.K."/>
            <person name="Oliver M.J."/>
            <person name="He Y."/>
        </authorList>
    </citation>
    <scope>NUCLEOTIDE SEQUENCE [LARGE SCALE GENOMIC DNA]</scope>
    <source>
        <strain evidence="3">cv. XS01</strain>
    </source>
</reference>
<evidence type="ECO:0000313" key="3">
    <source>
        <dbReference type="Proteomes" id="UP000250235"/>
    </source>
</evidence>
<dbReference type="OrthoDB" id="1751168at2759"/>
<name>A0A2Z7CKV1_9LAMI</name>
<proteinExistence type="predicted"/>
<gene>
    <name evidence="2" type="ORF">F511_19425</name>
</gene>
<feature type="region of interest" description="Disordered" evidence="1">
    <location>
        <begin position="268"/>
        <end position="297"/>
    </location>
</feature>
<feature type="compositionally biased region" description="Low complexity" evidence="1">
    <location>
        <begin position="628"/>
        <end position="642"/>
    </location>
</feature>
<evidence type="ECO:0000256" key="1">
    <source>
        <dbReference type="SAM" id="MobiDB-lite"/>
    </source>
</evidence>
<protein>
    <submittedName>
        <fullName evidence="2">Uncharacterized protein</fullName>
    </submittedName>
</protein>
<dbReference type="Proteomes" id="UP000250235">
    <property type="component" value="Unassembled WGS sequence"/>
</dbReference>
<organism evidence="2 3">
    <name type="scientific">Dorcoceras hygrometricum</name>
    <dbReference type="NCBI Taxonomy" id="472368"/>
    <lineage>
        <taxon>Eukaryota</taxon>
        <taxon>Viridiplantae</taxon>
        <taxon>Streptophyta</taxon>
        <taxon>Embryophyta</taxon>
        <taxon>Tracheophyta</taxon>
        <taxon>Spermatophyta</taxon>
        <taxon>Magnoliopsida</taxon>
        <taxon>eudicotyledons</taxon>
        <taxon>Gunneridae</taxon>
        <taxon>Pentapetalae</taxon>
        <taxon>asterids</taxon>
        <taxon>lamiids</taxon>
        <taxon>Lamiales</taxon>
        <taxon>Gesneriaceae</taxon>
        <taxon>Didymocarpoideae</taxon>
        <taxon>Trichosporeae</taxon>
        <taxon>Loxocarpinae</taxon>
        <taxon>Dorcoceras</taxon>
    </lineage>
</organism>
<sequence>MVTSLSANALQVNFDSVLSMENVGMVKMFKTMEETGLKGFLGVQCSVYEGEVIEFFANAKVIAGTIVSFVANRKMVITKDVFAVTFQLPTEGMVGFTDLPAKVVSEMKMRFSSTDVAFRPPNKKKEIKFEYRLLHDIVAKALCAKAGSFDVVTSKKFDLMVAISAGLKLSLLLEKVVKANLGESVKLHPLKVLKNKSALTYMKKNIAVEQAGEPSKPSTDTASGDEGLQSLTNRPVKEIVAKKKIVKEKAVENKQQTVLVVRKPVVAGSQAAPEKSKSGTSLDEESRPLSKLGPVKKVGAAPKRKLVLDSYDSKSTISLPLVKITKKQRTKRTNPVNKTAGDQAEANPGPATEIPAEAEDVSIASAPKKNVESTEAVEAQDFNKDRSIVVRTELEQPSQQPMTCASKGIFALVEIREINWATHFPSKIDPASKGKEILEAYALPNQWRSTFCCYSTQIGKIYPTRCVNMISGHTSALSMYETELKKRVDEHQANFDLAEPALRILDCLPLLAAESSVAGSTLDDTLQITCTMGRLVFSQETEAPDPGTEKQPTKEAEQRILAIENQDHEEEQPAPELRRRMLKSSHQCSNILERLKILWSKLLMSTRLKREPAQEAEYADERLAQAGSSHSSPIHSSFSVHSSTLVRNNEDHQGTSPSSLQMVRYTDNNSEEDEEDFAQDMKRIVDSMDSKVDMLRDTQAYRKMESELSGRNLSKKIDQVAVNFNSSQTALETSLVRQFTEHQMQVNSDLYFVKMQLAELVNHFKEMSDAKKREGPSSKKRRLL</sequence>
<keyword evidence="3" id="KW-1185">Reference proteome</keyword>
<feature type="region of interest" description="Disordered" evidence="1">
    <location>
        <begin position="210"/>
        <end position="229"/>
    </location>
</feature>
<dbReference type="AlphaFoldDB" id="A0A2Z7CKV1"/>
<feature type="region of interest" description="Disordered" evidence="1">
    <location>
        <begin position="326"/>
        <end position="352"/>
    </location>
</feature>
<evidence type="ECO:0000313" key="2">
    <source>
        <dbReference type="EMBL" id="KZV47712.1"/>
    </source>
</evidence>